<dbReference type="EMBL" id="BJZS01000087">
    <property type="protein sequence ID" value="GEO96406.1"/>
    <property type="molecule type" value="Genomic_DNA"/>
</dbReference>
<organism evidence="2 3">
    <name type="scientific">Kocuria turfanensis</name>
    <dbReference type="NCBI Taxonomy" id="388357"/>
    <lineage>
        <taxon>Bacteria</taxon>
        <taxon>Bacillati</taxon>
        <taxon>Actinomycetota</taxon>
        <taxon>Actinomycetes</taxon>
        <taxon>Micrococcales</taxon>
        <taxon>Micrococcaceae</taxon>
        <taxon>Kocuria</taxon>
    </lineage>
</organism>
<keyword evidence="3" id="KW-1185">Reference proteome</keyword>
<dbReference type="AlphaFoldDB" id="A0A512IFC5"/>
<dbReference type="Proteomes" id="UP000321103">
    <property type="component" value="Unassembled WGS sequence"/>
</dbReference>
<comment type="caution">
    <text evidence="2">The sequence shown here is derived from an EMBL/GenBank/DDBJ whole genome shotgun (WGS) entry which is preliminary data.</text>
</comment>
<reference evidence="2 3" key="1">
    <citation type="submission" date="2019-07" db="EMBL/GenBank/DDBJ databases">
        <title>Whole genome shotgun sequence of Kocuria turfanensis NBRC 107627.</title>
        <authorList>
            <person name="Hosoyama A."/>
            <person name="Uohara A."/>
            <person name="Ohji S."/>
            <person name="Ichikawa N."/>
        </authorList>
    </citation>
    <scope>NUCLEOTIDE SEQUENCE [LARGE SCALE GENOMIC DNA]</scope>
    <source>
        <strain evidence="2 3">NBRC 107627</strain>
    </source>
</reference>
<evidence type="ECO:0000313" key="3">
    <source>
        <dbReference type="Proteomes" id="UP000321103"/>
    </source>
</evidence>
<evidence type="ECO:0000256" key="1">
    <source>
        <dbReference type="SAM" id="MobiDB-lite"/>
    </source>
</evidence>
<evidence type="ECO:0000313" key="2">
    <source>
        <dbReference type="EMBL" id="GEO96406.1"/>
    </source>
</evidence>
<sequence>MPRTRSPRGGRPSKGERQKVSANLPIDRYNQFWDIVESRGTTANDLAVEIITDWLDRTAMSSTKPEQQTINLEERRIA</sequence>
<name>A0A512IFC5_9MICC</name>
<accession>A0A512IFC5</accession>
<feature type="region of interest" description="Disordered" evidence="1">
    <location>
        <begin position="1"/>
        <end position="22"/>
    </location>
</feature>
<gene>
    <name evidence="2" type="ORF">KTU01_25290</name>
</gene>
<proteinExistence type="predicted"/>
<protein>
    <submittedName>
        <fullName evidence="2">Uncharacterized protein</fullName>
    </submittedName>
</protein>